<dbReference type="AlphaFoldDB" id="A0A5N7CAR0"/>
<sequence length="92" mass="10772">MASLESANTIRISTLPDGGIHFTDRFNDMQNTYLLNMYSDYQQMDRDIQWYFPDLQNIWRAEIQIYDSEKRRLLAPGQLLLSGKVIMLVALV</sequence>
<reference evidence="1" key="1">
    <citation type="submission" date="2019-04" db="EMBL/GenBank/DDBJ databases">
        <title>Friends and foes A comparative genomics studyof 23 Aspergillus species from section Flavi.</title>
        <authorList>
            <consortium name="DOE Joint Genome Institute"/>
            <person name="Kjaerbolling I."/>
            <person name="Vesth T."/>
            <person name="Frisvad J.C."/>
            <person name="Nybo J.L."/>
            <person name="Theobald S."/>
            <person name="Kildgaard S."/>
            <person name="Isbrandt T."/>
            <person name="Kuo A."/>
            <person name="Sato A."/>
            <person name="Lyhne E.K."/>
            <person name="Kogle M.E."/>
            <person name="Wiebenga A."/>
            <person name="Kun R.S."/>
            <person name="Lubbers R.J."/>
            <person name="Makela M.R."/>
            <person name="Barry K."/>
            <person name="Chovatia M."/>
            <person name="Clum A."/>
            <person name="Daum C."/>
            <person name="Haridas S."/>
            <person name="He G."/>
            <person name="LaButti K."/>
            <person name="Lipzen A."/>
            <person name="Mondo S."/>
            <person name="Riley R."/>
            <person name="Salamov A."/>
            <person name="Simmons B.A."/>
            <person name="Magnuson J.K."/>
            <person name="Henrissat B."/>
            <person name="Mortensen U.H."/>
            <person name="Larsen T.O."/>
            <person name="Devries R.P."/>
            <person name="Grigoriev I.V."/>
            <person name="Machida M."/>
            <person name="Baker S.E."/>
            <person name="Andersen M.R."/>
        </authorList>
    </citation>
    <scope>NUCLEOTIDE SEQUENCE [LARGE SCALE GENOMIC DNA]</scope>
    <source>
        <strain evidence="1">IBT 14317</strain>
    </source>
</reference>
<evidence type="ECO:0000313" key="1">
    <source>
        <dbReference type="EMBL" id="KAE8391230.1"/>
    </source>
</evidence>
<proteinExistence type="predicted"/>
<dbReference type="EMBL" id="ML735247">
    <property type="protein sequence ID" value="KAE8391230.1"/>
    <property type="molecule type" value="Genomic_DNA"/>
</dbReference>
<protein>
    <submittedName>
        <fullName evidence="1">Uncharacterized protein</fullName>
    </submittedName>
</protein>
<dbReference type="Proteomes" id="UP000326877">
    <property type="component" value="Unassembled WGS sequence"/>
</dbReference>
<gene>
    <name evidence="1" type="ORF">BDV23DRAFT_72822</name>
</gene>
<name>A0A5N7CAR0_PETAA</name>
<organism evidence="1">
    <name type="scientific">Petromyces alliaceus</name>
    <name type="common">Aspergillus alliaceus</name>
    <dbReference type="NCBI Taxonomy" id="209559"/>
    <lineage>
        <taxon>Eukaryota</taxon>
        <taxon>Fungi</taxon>
        <taxon>Dikarya</taxon>
        <taxon>Ascomycota</taxon>
        <taxon>Pezizomycotina</taxon>
        <taxon>Eurotiomycetes</taxon>
        <taxon>Eurotiomycetidae</taxon>
        <taxon>Eurotiales</taxon>
        <taxon>Aspergillaceae</taxon>
        <taxon>Aspergillus</taxon>
        <taxon>Aspergillus subgen. Circumdati</taxon>
    </lineage>
</organism>
<accession>A0A5N7CAR0</accession>